<dbReference type="AlphaFoldDB" id="A0A0D0ACV1"/>
<dbReference type="EMBL" id="KN836394">
    <property type="protein sequence ID" value="KIK32122.1"/>
    <property type="molecule type" value="Genomic_DNA"/>
</dbReference>
<name>A0A0D0ACV1_9AGAM</name>
<dbReference type="Proteomes" id="UP000054485">
    <property type="component" value="Unassembled WGS sequence"/>
</dbReference>
<sequence length="91" mass="10413">PLAYVKWYTPLIHFADEDHNMYQVKEAVVRRGGSPPGEIVFLSSIYQSCQLIPCFGSAEVPIAWTSGTVLDCCSKFWLNNWSSKYSYKSIW</sequence>
<accession>A0A0D0ACV1</accession>
<evidence type="ECO:0000313" key="1">
    <source>
        <dbReference type="EMBL" id="KIK32122.1"/>
    </source>
</evidence>
<organism evidence="1 2">
    <name type="scientific">Suillus luteus UH-Slu-Lm8-n1</name>
    <dbReference type="NCBI Taxonomy" id="930992"/>
    <lineage>
        <taxon>Eukaryota</taxon>
        <taxon>Fungi</taxon>
        <taxon>Dikarya</taxon>
        <taxon>Basidiomycota</taxon>
        <taxon>Agaricomycotina</taxon>
        <taxon>Agaricomycetes</taxon>
        <taxon>Agaricomycetidae</taxon>
        <taxon>Boletales</taxon>
        <taxon>Suillineae</taxon>
        <taxon>Suillaceae</taxon>
        <taxon>Suillus</taxon>
    </lineage>
</organism>
<reference evidence="1 2" key="1">
    <citation type="submission" date="2014-04" db="EMBL/GenBank/DDBJ databases">
        <authorList>
            <consortium name="DOE Joint Genome Institute"/>
            <person name="Kuo A."/>
            <person name="Ruytinx J."/>
            <person name="Rineau F."/>
            <person name="Colpaert J."/>
            <person name="Kohler A."/>
            <person name="Nagy L.G."/>
            <person name="Floudas D."/>
            <person name="Copeland A."/>
            <person name="Barry K.W."/>
            <person name="Cichocki N."/>
            <person name="Veneault-Fourrey C."/>
            <person name="LaButti K."/>
            <person name="Lindquist E.A."/>
            <person name="Lipzen A."/>
            <person name="Lundell T."/>
            <person name="Morin E."/>
            <person name="Murat C."/>
            <person name="Sun H."/>
            <person name="Tunlid A."/>
            <person name="Henrissat B."/>
            <person name="Grigoriev I.V."/>
            <person name="Hibbett D.S."/>
            <person name="Martin F."/>
            <person name="Nordberg H.P."/>
            <person name="Cantor M.N."/>
            <person name="Hua S.X."/>
        </authorList>
    </citation>
    <scope>NUCLEOTIDE SEQUENCE [LARGE SCALE GENOMIC DNA]</scope>
    <source>
        <strain evidence="1 2">UH-Slu-Lm8-n1</strain>
    </source>
</reference>
<dbReference type="InParanoid" id="A0A0D0ACV1"/>
<gene>
    <name evidence="1" type="ORF">CY34DRAFT_102208</name>
</gene>
<feature type="non-terminal residue" evidence="1">
    <location>
        <position position="1"/>
    </location>
</feature>
<dbReference type="OrthoDB" id="3244185at2759"/>
<reference evidence="2" key="2">
    <citation type="submission" date="2015-01" db="EMBL/GenBank/DDBJ databases">
        <title>Evolutionary Origins and Diversification of the Mycorrhizal Mutualists.</title>
        <authorList>
            <consortium name="DOE Joint Genome Institute"/>
            <consortium name="Mycorrhizal Genomics Consortium"/>
            <person name="Kohler A."/>
            <person name="Kuo A."/>
            <person name="Nagy L.G."/>
            <person name="Floudas D."/>
            <person name="Copeland A."/>
            <person name="Barry K.W."/>
            <person name="Cichocki N."/>
            <person name="Veneault-Fourrey C."/>
            <person name="LaButti K."/>
            <person name="Lindquist E.A."/>
            <person name="Lipzen A."/>
            <person name="Lundell T."/>
            <person name="Morin E."/>
            <person name="Murat C."/>
            <person name="Riley R."/>
            <person name="Ohm R."/>
            <person name="Sun H."/>
            <person name="Tunlid A."/>
            <person name="Henrissat B."/>
            <person name="Grigoriev I.V."/>
            <person name="Hibbett D.S."/>
            <person name="Martin F."/>
        </authorList>
    </citation>
    <scope>NUCLEOTIDE SEQUENCE [LARGE SCALE GENOMIC DNA]</scope>
    <source>
        <strain evidence="2">UH-Slu-Lm8-n1</strain>
    </source>
</reference>
<dbReference type="HOGENOM" id="CLU_155374_1_0_1"/>
<protein>
    <submittedName>
        <fullName evidence="1">Uncharacterized protein</fullName>
    </submittedName>
</protein>
<proteinExistence type="predicted"/>
<evidence type="ECO:0000313" key="2">
    <source>
        <dbReference type="Proteomes" id="UP000054485"/>
    </source>
</evidence>
<keyword evidence="2" id="KW-1185">Reference proteome</keyword>